<dbReference type="EMBL" id="FTMD01000013">
    <property type="protein sequence ID" value="SIR34982.1"/>
    <property type="molecule type" value="Genomic_DNA"/>
</dbReference>
<gene>
    <name evidence="1" type="ORF">SAMN05421829_113123</name>
</gene>
<reference evidence="2" key="1">
    <citation type="submission" date="2017-01" db="EMBL/GenBank/DDBJ databases">
        <authorList>
            <person name="Varghese N."/>
            <person name="Submissions S."/>
        </authorList>
    </citation>
    <scope>NUCLEOTIDE SEQUENCE [LARGE SCALE GENOMIC DNA]</scope>
    <source>
        <strain evidence="2">ATCC 51758</strain>
    </source>
</reference>
<dbReference type="AlphaFoldDB" id="A0A1N7A7E0"/>
<accession>A0A1N7A7E0</accession>
<proteinExistence type="predicted"/>
<protein>
    <submittedName>
        <fullName evidence="1">Uncharacterized protein</fullName>
    </submittedName>
</protein>
<evidence type="ECO:0000313" key="1">
    <source>
        <dbReference type="EMBL" id="SIR34982.1"/>
    </source>
</evidence>
<organism evidence="1 2">
    <name type="scientific">Aromatoleum tolulyticum</name>
    <dbReference type="NCBI Taxonomy" id="34027"/>
    <lineage>
        <taxon>Bacteria</taxon>
        <taxon>Pseudomonadati</taxon>
        <taxon>Pseudomonadota</taxon>
        <taxon>Betaproteobacteria</taxon>
        <taxon>Rhodocyclales</taxon>
        <taxon>Rhodocyclaceae</taxon>
        <taxon>Aromatoleum</taxon>
    </lineage>
</organism>
<dbReference type="STRING" id="34027.SAMN05421829_113123"/>
<sequence length="58" mass="6664">MDNDYLFYQGRIREAQRLRNEALGQILADGWHGAKRLVARIARAVVDHLLGPSYSQPR</sequence>
<dbReference type="Proteomes" id="UP000186819">
    <property type="component" value="Unassembled WGS sequence"/>
</dbReference>
<dbReference type="RefSeq" id="WP_170879134.1">
    <property type="nucleotide sequence ID" value="NZ_FTMD01000013.1"/>
</dbReference>
<keyword evidence="2" id="KW-1185">Reference proteome</keyword>
<name>A0A1N7A7E0_9RHOO</name>
<evidence type="ECO:0000313" key="2">
    <source>
        <dbReference type="Proteomes" id="UP000186819"/>
    </source>
</evidence>